<sequence length="288" mass="31344">MPLIPTIIVDLIMARLVAVLILYSLLGLLGQVQADSSVSPSHSRIELTIPVHVFTNATKIAFDTPRNQTQLTGLLQEAFSVTSNVSVLQIGTIPLNASYQIFGELFVPDNWKENGTGVLEFAVHGYVWQHPVQKQRYQLTIKFRLNLDRTYWSIDGSASPLNYVESSLKAGHAIFVFDRLGSGQSSKPDGIKEVQTAVHIPVIDSVNSFLRNGVQGFSFKTIVGIGHSYGSFLLAALAANVPDALDAIVLTGFTVDTQSANHTAFVQVLHLYSKPAAELHYSGSGLHD</sequence>
<dbReference type="SUPFAM" id="SSF53474">
    <property type="entry name" value="alpha/beta-Hydrolases"/>
    <property type="match status" value="1"/>
</dbReference>
<comment type="caution">
    <text evidence="2">The sequence shown here is derived from an EMBL/GenBank/DDBJ whole genome shotgun (WGS) entry which is preliminary data.</text>
</comment>
<dbReference type="InterPro" id="IPR000073">
    <property type="entry name" value="AB_hydrolase_1"/>
</dbReference>
<evidence type="ECO:0000259" key="1">
    <source>
        <dbReference type="Pfam" id="PF00561"/>
    </source>
</evidence>
<dbReference type="AlphaFoldDB" id="A0A4S4LLD2"/>
<proteinExistence type="predicted"/>
<keyword evidence="3" id="KW-1185">Reference proteome</keyword>
<organism evidence="2 3">
    <name type="scientific">Antrodiella citrinella</name>
    <dbReference type="NCBI Taxonomy" id="2447956"/>
    <lineage>
        <taxon>Eukaryota</taxon>
        <taxon>Fungi</taxon>
        <taxon>Dikarya</taxon>
        <taxon>Basidiomycota</taxon>
        <taxon>Agaricomycotina</taxon>
        <taxon>Agaricomycetes</taxon>
        <taxon>Polyporales</taxon>
        <taxon>Steccherinaceae</taxon>
        <taxon>Antrodiella</taxon>
    </lineage>
</organism>
<reference evidence="2 3" key="1">
    <citation type="submission" date="2019-02" db="EMBL/GenBank/DDBJ databases">
        <title>Genome sequencing of the rare red list fungi Antrodiella citrinella (Flaviporus citrinellus).</title>
        <authorList>
            <person name="Buettner E."/>
            <person name="Kellner H."/>
        </authorList>
    </citation>
    <scope>NUCLEOTIDE SEQUENCE [LARGE SCALE GENOMIC DNA]</scope>
    <source>
        <strain evidence="2 3">DSM 108506</strain>
    </source>
</reference>
<feature type="domain" description="AB hydrolase-1" evidence="1">
    <location>
        <begin position="165"/>
        <end position="255"/>
    </location>
</feature>
<dbReference type="EMBL" id="SGPM01001147">
    <property type="protein sequence ID" value="THH12922.1"/>
    <property type="molecule type" value="Genomic_DNA"/>
</dbReference>
<dbReference type="Gene3D" id="3.40.50.1820">
    <property type="entry name" value="alpha/beta hydrolase"/>
    <property type="match status" value="1"/>
</dbReference>
<accession>A0A4S4LLD2</accession>
<evidence type="ECO:0000313" key="3">
    <source>
        <dbReference type="Proteomes" id="UP000308730"/>
    </source>
</evidence>
<dbReference type="InterPro" id="IPR029058">
    <property type="entry name" value="AB_hydrolase_fold"/>
</dbReference>
<protein>
    <recommendedName>
        <fullName evidence="1">AB hydrolase-1 domain-containing protein</fullName>
    </recommendedName>
</protein>
<dbReference type="Proteomes" id="UP000308730">
    <property type="component" value="Unassembled WGS sequence"/>
</dbReference>
<name>A0A4S4LLD2_9APHY</name>
<dbReference type="Pfam" id="PF00561">
    <property type="entry name" value="Abhydrolase_1"/>
    <property type="match status" value="1"/>
</dbReference>
<dbReference type="OrthoDB" id="1743579at2759"/>
<gene>
    <name evidence="2" type="ORF">EUX98_g9776</name>
</gene>
<evidence type="ECO:0000313" key="2">
    <source>
        <dbReference type="EMBL" id="THH12922.1"/>
    </source>
</evidence>